<dbReference type="AlphaFoldDB" id="A0A0M0JK29"/>
<evidence type="ECO:0000256" key="1">
    <source>
        <dbReference type="SAM" id="MobiDB-lite"/>
    </source>
</evidence>
<evidence type="ECO:0000313" key="2">
    <source>
        <dbReference type="EMBL" id="KOO26687.1"/>
    </source>
</evidence>
<dbReference type="InterPro" id="IPR021503">
    <property type="entry name" value="DUF3110"/>
</dbReference>
<reference evidence="3" key="1">
    <citation type="journal article" date="2015" name="PLoS Genet.">
        <title>Genome Sequence and Transcriptome Analyses of Chrysochromulina tobin: Metabolic Tools for Enhanced Algal Fitness in the Prominent Order Prymnesiales (Haptophyceae).</title>
        <authorList>
            <person name="Hovde B.T."/>
            <person name="Deodato C.R."/>
            <person name="Hunsperger H.M."/>
            <person name="Ryken S.A."/>
            <person name="Yost W."/>
            <person name="Jha R.K."/>
            <person name="Patterson J."/>
            <person name="Monnat R.J. Jr."/>
            <person name="Barlow S.B."/>
            <person name="Starkenburg S.R."/>
            <person name="Cattolico R.A."/>
        </authorList>
    </citation>
    <scope>NUCLEOTIDE SEQUENCE</scope>
    <source>
        <strain evidence="3">CCMP291</strain>
    </source>
</reference>
<dbReference type="EMBL" id="JWZX01002818">
    <property type="protein sequence ID" value="KOO26687.1"/>
    <property type="molecule type" value="Genomic_DNA"/>
</dbReference>
<accession>A0A0M0JK29</accession>
<keyword evidence="3" id="KW-1185">Reference proteome</keyword>
<proteinExistence type="predicted"/>
<feature type="region of interest" description="Disordered" evidence="1">
    <location>
        <begin position="347"/>
        <end position="366"/>
    </location>
</feature>
<comment type="caution">
    <text evidence="2">The sequence shown here is derived from an EMBL/GenBank/DDBJ whole genome shotgun (WGS) entry which is preliminary data.</text>
</comment>
<organism evidence="2 3">
    <name type="scientific">Chrysochromulina tobinii</name>
    <dbReference type="NCBI Taxonomy" id="1460289"/>
    <lineage>
        <taxon>Eukaryota</taxon>
        <taxon>Haptista</taxon>
        <taxon>Haptophyta</taxon>
        <taxon>Prymnesiophyceae</taxon>
        <taxon>Prymnesiales</taxon>
        <taxon>Chrysochromulinaceae</taxon>
        <taxon>Chrysochromulina</taxon>
    </lineage>
</organism>
<evidence type="ECO:0000313" key="3">
    <source>
        <dbReference type="Proteomes" id="UP000037460"/>
    </source>
</evidence>
<protein>
    <submittedName>
        <fullName evidence="2">Uncharacterized protein</fullName>
    </submittedName>
</protein>
<dbReference type="OrthoDB" id="10635793at2759"/>
<dbReference type="Proteomes" id="UP000037460">
    <property type="component" value="Unassembled WGS sequence"/>
</dbReference>
<sequence>MSAAADGQARDPEDEPDSAESSSVTETGDSRRDGEGSPFDMTALARRISSVQEQDELRGRLEALPQAYVLVFNEDTDDETVYSMEVAAEGEMPVVLAFESEEDAALYAESLEQSGEMDEDDVASVQALDVEALVVTSREADIRVAIVFKGDLEAAESDSSAAAPPLLITSGDGERRRVGPLSLTITMVPSDLSEDKTSADFLDPSEDPVWVLVHDEGTADAQYFSMTLNGTSSVVCFKDEAAAKSCSLALENRGEVSVRAGPTARSLLLGDLLETLDNDEVDVCLVDEVLETILDDDSSDSSLPGVVASDANDLVLGAVGGGGAAGGDSTASPASVRAMLNRLMRDSGFHSGSLDEEGDDDRLAPG</sequence>
<name>A0A0M0JK29_9EUKA</name>
<gene>
    <name evidence="2" type="ORF">Ctob_013318</name>
</gene>
<feature type="region of interest" description="Disordered" evidence="1">
    <location>
        <begin position="1"/>
        <end position="41"/>
    </location>
</feature>
<dbReference type="Pfam" id="PF11360">
    <property type="entry name" value="DUF3110"/>
    <property type="match status" value="1"/>
</dbReference>